<keyword evidence="21" id="KW-1185">Reference proteome</keyword>
<comment type="similarity">
    <text evidence="4 15">Belongs to the ANKZF1/VMS1 family.</text>
</comment>
<comment type="subcellular location">
    <subcellularLocation>
        <location evidence="2">Cytoplasm</location>
    </subcellularLocation>
    <subcellularLocation>
        <location evidence="1 16">Membrane</location>
        <topology evidence="1 16">Multi-pass membrane protein</topology>
    </subcellularLocation>
</comment>
<feature type="transmembrane region" description="Helical" evidence="16">
    <location>
        <begin position="806"/>
        <end position="830"/>
    </location>
</feature>
<dbReference type="InterPro" id="IPR018629">
    <property type="entry name" value="XK-rel"/>
</dbReference>
<organism evidence="20 21">
    <name type="scientific">Daphnia galeata</name>
    <dbReference type="NCBI Taxonomy" id="27404"/>
    <lineage>
        <taxon>Eukaryota</taxon>
        <taxon>Metazoa</taxon>
        <taxon>Ecdysozoa</taxon>
        <taxon>Arthropoda</taxon>
        <taxon>Crustacea</taxon>
        <taxon>Branchiopoda</taxon>
        <taxon>Diplostraca</taxon>
        <taxon>Cladocera</taxon>
        <taxon>Anomopoda</taxon>
        <taxon>Daphniidae</taxon>
        <taxon>Daphnia</taxon>
    </lineage>
</organism>
<feature type="transmembrane region" description="Helical" evidence="16">
    <location>
        <begin position="679"/>
        <end position="698"/>
    </location>
</feature>
<dbReference type="PROSITE" id="PS00028">
    <property type="entry name" value="ZINC_FINGER_C2H2_1"/>
    <property type="match status" value="1"/>
</dbReference>
<evidence type="ECO:0000256" key="15">
    <source>
        <dbReference type="PROSITE-ProRule" id="PRU01389"/>
    </source>
</evidence>
<evidence type="ECO:0000256" key="1">
    <source>
        <dbReference type="ARBA" id="ARBA00004141"/>
    </source>
</evidence>
<dbReference type="PROSITE" id="PS52044">
    <property type="entry name" value="VLRF1"/>
    <property type="match status" value="1"/>
</dbReference>
<dbReference type="CDD" id="cd00303">
    <property type="entry name" value="retropepsin_like"/>
    <property type="match status" value="1"/>
</dbReference>
<evidence type="ECO:0000256" key="17">
    <source>
        <dbReference type="SAM" id="Coils"/>
    </source>
</evidence>
<protein>
    <recommendedName>
        <fullName evidence="16">XK-related protein</fullName>
    </recommendedName>
</protein>
<evidence type="ECO:0000259" key="19">
    <source>
        <dbReference type="PROSITE" id="PS52044"/>
    </source>
</evidence>
<dbReference type="GO" id="GO:0004190">
    <property type="term" value="F:aspartic-type endopeptidase activity"/>
    <property type="evidence" value="ECO:0007669"/>
    <property type="project" value="InterPro"/>
</dbReference>
<evidence type="ECO:0000256" key="2">
    <source>
        <dbReference type="ARBA" id="ARBA00004496"/>
    </source>
</evidence>
<feature type="region of interest" description="Disordered" evidence="18">
    <location>
        <begin position="117"/>
        <end position="140"/>
    </location>
</feature>
<dbReference type="PANTHER" id="PTHR16036:SF2">
    <property type="entry name" value="TRNA ENDONUCLEASE ANKZF1"/>
    <property type="match status" value="1"/>
</dbReference>
<keyword evidence="10 15" id="KW-0378">Hydrolase</keyword>
<dbReference type="OrthoDB" id="6356248at2759"/>
<evidence type="ECO:0000256" key="9">
    <source>
        <dbReference type="ARBA" id="ARBA00022759"/>
    </source>
</evidence>
<reference evidence="20" key="1">
    <citation type="submission" date="2021-11" db="EMBL/GenBank/DDBJ databases">
        <authorList>
            <person name="Schell T."/>
        </authorList>
    </citation>
    <scope>NUCLEOTIDE SEQUENCE</scope>
    <source>
        <strain evidence="20">M5</strain>
    </source>
</reference>
<dbReference type="PANTHER" id="PTHR16036">
    <property type="entry name" value="ANKYRIN REPEAT AND ZINC FINGER DOMAIN-CONTAINING PROTEIN 1"/>
    <property type="match status" value="1"/>
</dbReference>
<keyword evidence="12" id="KW-0040">ANK repeat</keyword>
<keyword evidence="13 17" id="KW-0175">Coiled coil</keyword>
<feature type="transmembrane region" description="Helical" evidence="16">
    <location>
        <begin position="850"/>
        <end position="867"/>
    </location>
</feature>
<keyword evidence="9 15" id="KW-0255">Endonuclease</keyword>
<keyword evidence="8" id="KW-0677">Repeat</keyword>
<dbReference type="SUPFAM" id="SSF50630">
    <property type="entry name" value="Acid proteases"/>
    <property type="match status" value="2"/>
</dbReference>
<gene>
    <name evidence="20" type="ORF">DGAL_LOCUS13984</name>
</gene>
<evidence type="ECO:0000256" key="16">
    <source>
        <dbReference type="RuleBase" id="RU910716"/>
    </source>
</evidence>
<dbReference type="InterPro" id="IPR001969">
    <property type="entry name" value="Aspartic_peptidase_AS"/>
</dbReference>
<evidence type="ECO:0000256" key="6">
    <source>
        <dbReference type="ARBA" id="ARBA00022692"/>
    </source>
</evidence>
<proteinExistence type="inferred from homology"/>
<dbReference type="GO" id="GO:0036503">
    <property type="term" value="P:ERAD pathway"/>
    <property type="evidence" value="ECO:0007669"/>
    <property type="project" value="TreeGrafter"/>
</dbReference>
<evidence type="ECO:0000256" key="12">
    <source>
        <dbReference type="ARBA" id="ARBA00023043"/>
    </source>
</evidence>
<dbReference type="Pfam" id="PF09815">
    <property type="entry name" value="XK-related"/>
    <property type="match status" value="1"/>
</dbReference>
<evidence type="ECO:0000256" key="7">
    <source>
        <dbReference type="ARBA" id="ARBA00022722"/>
    </source>
</evidence>
<evidence type="ECO:0000313" key="20">
    <source>
        <dbReference type="EMBL" id="CAH0110417.1"/>
    </source>
</evidence>
<evidence type="ECO:0000256" key="4">
    <source>
        <dbReference type="ARBA" id="ARBA00009262"/>
    </source>
</evidence>
<evidence type="ECO:0000256" key="14">
    <source>
        <dbReference type="ARBA" id="ARBA00023136"/>
    </source>
</evidence>
<accession>A0A8J2RTB9</accession>
<evidence type="ECO:0000256" key="5">
    <source>
        <dbReference type="ARBA" id="ARBA00022490"/>
    </source>
</evidence>
<evidence type="ECO:0000256" key="11">
    <source>
        <dbReference type="ARBA" id="ARBA00022989"/>
    </source>
</evidence>
<feature type="coiled-coil region" evidence="17">
    <location>
        <begin position="506"/>
        <end position="572"/>
    </location>
</feature>
<evidence type="ECO:0000256" key="3">
    <source>
        <dbReference type="ARBA" id="ARBA00008789"/>
    </source>
</evidence>
<feature type="transmembrane region" description="Helical" evidence="16">
    <location>
        <begin position="750"/>
        <end position="773"/>
    </location>
</feature>
<evidence type="ECO:0000256" key="8">
    <source>
        <dbReference type="ARBA" id="ARBA00022737"/>
    </source>
</evidence>
<dbReference type="InterPro" id="IPR013087">
    <property type="entry name" value="Znf_C2H2_type"/>
</dbReference>
<keyword evidence="7 15" id="KW-0540">Nuclease</keyword>
<feature type="active site" evidence="15">
    <location>
        <position position="214"/>
    </location>
</feature>
<evidence type="ECO:0000256" key="18">
    <source>
        <dbReference type="SAM" id="MobiDB-lite"/>
    </source>
</evidence>
<dbReference type="GO" id="GO:0005886">
    <property type="term" value="C:plasma membrane"/>
    <property type="evidence" value="ECO:0007669"/>
    <property type="project" value="UniProtKB-ARBA"/>
</dbReference>
<comment type="domain">
    <text evidence="15">The VLRF1 domain mediates binding to the 60S ribosomal subunit.</text>
</comment>
<dbReference type="GO" id="GO:0005737">
    <property type="term" value="C:cytoplasm"/>
    <property type="evidence" value="ECO:0007669"/>
    <property type="project" value="UniProtKB-SubCell"/>
</dbReference>
<keyword evidence="6 16" id="KW-0812">Transmembrane</keyword>
<dbReference type="CDD" id="cd22265">
    <property type="entry name" value="UDM1_RNF168"/>
    <property type="match status" value="1"/>
</dbReference>
<name>A0A8J2RTB9_9CRUS</name>
<feature type="transmembrane region" description="Helical" evidence="16">
    <location>
        <begin position="646"/>
        <end position="667"/>
    </location>
</feature>
<dbReference type="EMBL" id="CAKKLH010000303">
    <property type="protein sequence ID" value="CAH0110417.1"/>
    <property type="molecule type" value="Genomic_DNA"/>
</dbReference>
<keyword evidence="14 16" id="KW-0472">Membrane</keyword>
<keyword evidence="11 16" id="KW-1133">Transmembrane helix</keyword>
<feature type="transmembrane region" description="Helical" evidence="16">
    <location>
        <begin position="909"/>
        <end position="930"/>
    </location>
</feature>
<feature type="region of interest" description="Disordered" evidence="18">
    <location>
        <begin position="207"/>
        <end position="230"/>
    </location>
</feature>
<sequence>MATSDVVKLGVRNEKWKRYLICNQHDVSEIWNELELCSSVTAICDEVPVLLEEPIRTNDELLGEELHCRTCLISFSGNDDYRLHYRDDLHRYNLKLKLIGKSPVSQDEFCEIEDGISSISGSDSEEESSEGTLKGSVGSPKIYFQNQAGQKMAKPPTSDKELLQLIQSLPNQNIWSIIMLGGGHFAAAVYQGADLIHHKTFHSYTVRAKQGGGQSSRDNKSGGGSHPKSAGASLRRYNEAAFAEHVQSLFVSWSDVLKKCHFIFYRAASSNQTIMFGGKNPFFDRGDPRLRSIPFPTRRATLNEVQRVWLNLATVELIVTVEDDLTKVTSTTENLKLDSETSDDELKVLELQRAKRIKKKIVAKINSNIAVQPVEINDKDLFPGEKEIMENIFLSVKRGNVDLFDKEIDKLSEILDSYREEYHLDITDVLNQRLGDDCETLLQRAAMINKRKLMELGCDPSLSDASGRVPYMVASDKETRATFRRFMGSYPDRFDFVKAAIPSPLTDEIEKQKAEKLAEKRKLQKQAKKEKKSIEKTKMEEEKRIQEELRKVEEEKRKIEEDKARFVALSDREKRALAAERRLLANASVTGLATPVLVRCFLCGLDISGKVPFEYNNNKFCSPACLQKHHIVTDIILGVKYLNAGYFEWGILTLILCIVPSILIQCISLRWYKVDQTSITLPMALSHFLLFGIVHRYADILNLGVKKSQHADADTHAHNRAMQLQLLFHYQKSAPQLLLQLYVMHELDSWHPWTGISALGSLFSLAWGIASYARTMRNSREDKAHITWIGLALQAAWRTGTMVSRIMALLLCASVIHLWFLLAITIHWFGMTLWTIKQKTDLCSTAWEERIYNAVVGVIYCFCFFNIKEGQSRQRAIVFYTVTAAENAVCLTIFLRFSQEHTDRLWFNTVAPTLIVAGFLLGHTSQLVYYRWFHPSGPIKLQASVASPIEENNHQERDAPEEQPGLSFSPVFTTRTLKHMNRKFSGVSLASAVIEPVAVAVATKVELESPLENNNPFQDIVPDVEKLEIIEMRDSLIMETTRCRTGKSISDSRLLKITTIPDGARMLKTKSDGHLHVGHFLCSKKSMSTKQSALLADEIADSKTESSNASVHDYENMVVLNINRTDWGIRHWKSYSDIETSFHDNSVCKERDPLESSITSASSNDSSRFLASSKISMEEAIAQLKSLAVHGHNVYQQPDMNAPKLYEFIWINENENTVAAPVRVCPTSGHNLSIITEVSESNSTSSTRSKSSLVQTVDAIMDKSDCDASIEDEHLTYVEISFLSKLSESSMESDRSVELTPNGSLNNRPARRQFSIIRDKFETKKSNERTKKQEIKFKRVDKENISTISPDPDSSIKTDDSASPVRSAFTTFRQGCLYKAPRSVVKSQSKVLFTAEMLDPKVSGTLLELGIPTDAEWEEAEQITCPGPHKYFLDVNINNYVVPMLIDSGSECTFINQNTWRLVGKPELCNPLYESRIPGGNGIKLLGEFSVKIELHAKTHYLPVLVTKSMTGSNVIGLTWLSQLNINWNAIFHENCIPNKNCFCPAKDPEIIVPGPSVEIVMNGIPVQITIDTGATNTIIDLSMWKKIGCPALEKTTIQPITDFNGKQIEIRGEAMIRVYYQGKIAILPALVANASLLPVIGTNWSTVIKFNFNAIFANILSTNQFHKRNGKEPTTSRIEVSSKPDLIEPVNKTLLSGIKVTTDKPTLFKNSIGIISPTTMNFVLPRGSDRLFLKYSDD</sequence>
<dbReference type="GO" id="GO:0008270">
    <property type="term" value="F:zinc ion binding"/>
    <property type="evidence" value="ECO:0007669"/>
    <property type="project" value="UniProtKB-KW"/>
</dbReference>
<dbReference type="Proteomes" id="UP000789390">
    <property type="component" value="Unassembled WGS sequence"/>
</dbReference>
<evidence type="ECO:0000256" key="13">
    <source>
        <dbReference type="ARBA" id="ARBA00023054"/>
    </source>
</evidence>
<comment type="caution">
    <text evidence="20">The sequence shown here is derived from an EMBL/GenBank/DDBJ whole genome shotgun (WGS) entry which is preliminary data.</text>
</comment>
<dbReference type="GO" id="GO:0004519">
    <property type="term" value="F:endonuclease activity"/>
    <property type="evidence" value="ECO:0007669"/>
    <property type="project" value="UniProtKB-KW"/>
</dbReference>
<evidence type="ECO:0000313" key="21">
    <source>
        <dbReference type="Proteomes" id="UP000789390"/>
    </source>
</evidence>
<dbReference type="Gene3D" id="2.40.70.10">
    <property type="entry name" value="Acid Proteases"/>
    <property type="match status" value="2"/>
</dbReference>
<keyword evidence="5 15" id="KW-0963">Cytoplasm</keyword>
<dbReference type="Pfam" id="PF18826">
    <property type="entry name" value="bVLRF1"/>
    <property type="match status" value="1"/>
</dbReference>
<dbReference type="InterPro" id="IPR021109">
    <property type="entry name" value="Peptidase_aspartic_dom_sf"/>
</dbReference>
<comment type="similarity">
    <text evidence="3 16">Belongs to the XK family.</text>
</comment>
<dbReference type="PROSITE" id="PS00141">
    <property type="entry name" value="ASP_PROTEASE"/>
    <property type="match status" value="1"/>
</dbReference>
<evidence type="ECO:0000256" key="10">
    <source>
        <dbReference type="ARBA" id="ARBA00022801"/>
    </source>
</evidence>
<feature type="domain" description="VLRF1" evidence="19">
    <location>
        <begin position="171"/>
        <end position="315"/>
    </location>
</feature>
<dbReference type="InterPro" id="IPR047139">
    <property type="entry name" value="ANKZ1/VMS1"/>
</dbReference>
<dbReference type="InterPro" id="IPR041175">
    <property type="entry name" value="VLRF1/Vms1"/>
</dbReference>